<comment type="caution">
    <text evidence="1">The sequence shown here is derived from an EMBL/GenBank/DDBJ whole genome shotgun (WGS) entry which is preliminary data.</text>
</comment>
<reference evidence="1 2" key="1">
    <citation type="submission" date="2019-05" db="EMBL/GenBank/DDBJ databases">
        <title>Another draft genome of Portunus trituberculatus and its Hox gene families provides insights of decapod evolution.</title>
        <authorList>
            <person name="Jeong J.-H."/>
            <person name="Song I."/>
            <person name="Kim S."/>
            <person name="Choi T."/>
            <person name="Kim D."/>
            <person name="Ryu S."/>
            <person name="Kim W."/>
        </authorList>
    </citation>
    <scope>NUCLEOTIDE SEQUENCE [LARGE SCALE GENOMIC DNA]</scope>
    <source>
        <tissue evidence="1">Muscle</tissue>
    </source>
</reference>
<proteinExistence type="predicted"/>
<protein>
    <submittedName>
        <fullName evidence="1">Uncharacterized protein</fullName>
    </submittedName>
</protein>
<evidence type="ECO:0000313" key="2">
    <source>
        <dbReference type="Proteomes" id="UP000324222"/>
    </source>
</evidence>
<dbReference type="EMBL" id="VSRR010015566">
    <property type="protein sequence ID" value="MPC58321.1"/>
    <property type="molecule type" value="Genomic_DNA"/>
</dbReference>
<organism evidence="1 2">
    <name type="scientific">Portunus trituberculatus</name>
    <name type="common">Swimming crab</name>
    <name type="synonym">Neptunus trituberculatus</name>
    <dbReference type="NCBI Taxonomy" id="210409"/>
    <lineage>
        <taxon>Eukaryota</taxon>
        <taxon>Metazoa</taxon>
        <taxon>Ecdysozoa</taxon>
        <taxon>Arthropoda</taxon>
        <taxon>Crustacea</taxon>
        <taxon>Multicrustacea</taxon>
        <taxon>Malacostraca</taxon>
        <taxon>Eumalacostraca</taxon>
        <taxon>Eucarida</taxon>
        <taxon>Decapoda</taxon>
        <taxon>Pleocyemata</taxon>
        <taxon>Brachyura</taxon>
        <taxon>Eubrachyura</taxon>
        <taxon>Portunoidea</taxon>
        <taxon>Portunidae</taxon>
        <taxon>Portuninae</taxon>
        <taxon>Portunus</taxon>
    </lineage>
</organism>
<evidence type="ECO:0000313" key="1">
    <source>
        <dbReference type="EMBL" id="MPC58321.1"/>
    </source>
</evidence>
<dbReference type="Proteomes" id="UP000324222">
    <property type="component" value="Unassembled WGS sequence"/>
</dbReference>
<accession>A0A5B7GE94</accession>
<dbReference type="AlphaFoldDB" id="A0A5B7GE94"/>
<sequence length="207" mass="23190">MGIRASQVVAHIDKTSSFGAKIRIKKAGGNGERATVSCLKQLCFSEEKKMRFSRGEVVFYSLKIRSKTANVAEVNEEEVEGMKTFEVANKSSATWGHFWSPPQKWSCETQGETFNKITTSFNGKFTESPEIIQIRTVKLFIESFSVKLFIGSFLVKLFTESFPVKLSIQSLPVSKLFTESLLVSVYLSGPTQFPLPGKHNLQTIMKT</sequence>
<keyword evidence="2" id="KW-1185">Reference proteome</keyword>
<gene>
    <name evidence="1" type="ORF">E2C01_052319</name>
</gene>
<name>A0A5B7GE94_PORTR</name>